<dbReference type="EMBL" id="VXIT01000014">
    <property type="protein sequence ID" value="KAA6408382.1"/>
    <property type="molecule type" value="Genomic_DNA"/>
</dbReference>
<dbReference type="Proteomes" id="UP000324767">
    <property type="component" value="Unassembled WGS sequence"/>
</dbReference>
<comment type="caution">
    <text evidence="3">The sequence shown here is derived from an EMBL/GenBank/DDBJ whole genome shotgun (WGS) entry which is preliminary data.</text>
</comment>
<reference evidence="3 4" key="1">
    <citation type="submission" date="2019-09" db="EMBL/GenBank/DDBJ databases">
        <title>The hologenome of the rock-dwelling lichen Lasallia pustulata.</title>
        <authorList>
            <person name="Greshake Tzovaras B."/>
            <person name="Segers F."/>
            <person name="Bicker A."/>
            <person name="Dal Grande F."/>
            <person name="Otte J."/>
            <person name="Hankeln T."/>
            <person name="Schmitt I."/>
            <person name="Ebersberger I."/>
        </authorList>
    </citation>
    <scope>NUCLEOTIDE SEQUENCE [LARGE SCALE GENOMIC DNA]</scope>
    <source>
        <strain evidence="3">A1-1</strain>
    </source>
</reference>
<dbReference type="AlphaFoldDB" id="A0A5M8PID7"/>
<evidence type="ECO:0000259" key="2">
    <source>
        <dbReference type="Pfam" id="PF09816"/>
    </source>
</evidence>
<protein>
    <recommendedName>
        <fullName evidence="2">Transcription elongation factor Eaf N-terminal domain-containing protein</fullName>
    </recommendedName>
</protein>
<proteinExistence type="predicted"/>
<evidence type="ECO:0000313" key="4">
    <source>
        <dbReference type="Proteomes" id="UP000324767"/>
    </source>
</evidence>
<feature type="region of interest" description="Disordered" evidence="1">
    <location>
        <begin position="139"/>
        <end position="351"/>
    </location>
</feature>
<feature type="compositionally biased region" description="Acidic residues" evidence="1">
    <location>
        <begin position="145"/>
        <end position="156"/>
    </location>
</feature>
<organism evidence="3 4">
    <name type="scientific">Lasallia pustulata</name>
    <dbReference type="NCBI Taxonomy" id="136370"/>
    <lineage>
        <taxon>Eukaryota</taxon>
        <taxon>Fungi</taxon>
        <taxon>Dikarya</taxon>
        <taxon>Ascomycota</taxon>
        <taxon>Pezizomycotina</taxon>
        <taxon>Lecanoromycetes</taxon>
        <taxon>OSLEUM clade</taxon>
        <taxon>Umbilicariomycetidae</taxon>
        <taxon>Umbilicariales</taxon>
        <taxon>Umbilicariaceae</taxon>
        <taxon>Lasallia</taxon>
    </lineage>
</organism>
<feature type="compositionally biased region" description="Basic and acidic residues" evidence="1">
    <location>
        <begin position="167"/>
        <end position="177"/>
    </location>
</feature>
<feature type="domain" description="Transcription elongation factor Eaf N-terminal" evidence="2">
    <location>
        <begin position="19"/>
        <end position="119"/>
    </location>
</feature>
<gene>
    <name evidence="3" type="ORF">FRX48_08124</name>
</gene>
<dbReference type="Pfam" id="PF09816">
    <property type="entry name" value="EAF"/>
    <property type="match status" value="1"/>
</dbReference>
<feature type="compositionally biased region" description="Acidic residues" evidence="1">
    <location>
        <begin position="307"/>
        <end position="333"/>
    </location>
</feature>
<evidence type="ECO:0000256" key="1">
    <source>
        <dbReference type="SAM" id="MobiDB-lite"/>
    </source>
</evidence>
<dbReference type="OrthoDB" id="125903at2759"/>
<feature type="compositionally biased region" description="Basic residues" evidence="1">
    <location>
        <begin position="201"/>
        <end position="215"/>
    </location>
</feature>
<feature type="compositionally biased region" description="Acidic residues" evidence="1">
    <location>
        <begin position="282"/>
        <end position="292"/>
    </location>
</feature>
<accession>A0A5M8PID7</accession>
<dbReference type="InterPro" id="IPR019194">
    <property type="entry name" value="Tscrpt_elong_fac_Eaf_N"/>
</dbReference>
<sequence>MAAAVSNAMLIDPSKGAKYPVSISEDLLRRDQPSTKKYLATLEYNHRPELPKAPKRTAITPSIRPDDSYHLTATGEDGQKACEYTGIQRPSESYALIYHPAGERFTLDRISSDFKFNLTYTLHDKSGKGLAQQYPQLDTKLPAPESDEDGLFDEDNGSTTGDLDNPYDYRHFLERPDKRRRTSSPETTTVRSLAPSPLPRRPSRSKPKPRPRPQQRRQSPPPREEADADNEDSEDGELTIEIDPADKPKGLGRAFARPIGDGPISLRSAANSVSPVGRETIEPEDNDSDVDEMPEKSPSPDAAPAPGDDEDADDLEAELEQAMESQADEEMGGTEEVQRAVQESSSESEEE</sequence>
<name>A0A5M8PID7_9LECA</name>
<feature type="compositionally biased region" description="Acidic residues" evidence="1">
    <location>
        <begin position="226"/>
        <end position="240"/>
    </location>
</feature>
<evidence type="ECO:0000313" key="3">
    <source>
        <dbReference type="EMBL" id="KAA6408382.1"/>
    </source>
</evidence>